<dbReference type="RefSeq" id="WP_008689905.1">
    <property type="nucleotide sequence ID" value="NZ_AP024510.1"/>
</dbReference>
<dbReference type="SUPFAM" id="SSF46785">
    <property type="entry name" value="Winged helix' DNA-binding domain"/>
    <property type="match status" value="1"/>
</dbReference>
<protein>
    <submittedName>
        <fullName evidence="5">DNA-binding MarR family transcriptional regulator</fullName>
    </submittedName>
</protein>
<name>A0A4R3T8X3_9FIRM</name>
<evidence type="ECO:0000256" key="3">
    <source>
        <dbReference type="ARBA" id="ARBA00023163"/>
    </source>
</evidence>
<evidence type="ECO:0000256" key="1">
    <source>
        <dbReference type="ARBA" id="ARBA00023015"/>
    </source>
</evidence>
<dbReference type="InterPro" id="IPR036388">
    <property type="entry name" value="WH-like_DNA-bd_sf"/>
</dbReference>
<proteinExistence type="predicted"/>
<gene>
    <name evidence="5" type="ORF">EDD61_1143</name>
</gene>
<dbReference type="GO" id="GO:0003677">
    <property type="term" value="F:DNA binding"/>
    <property type="evidence" value="ECO:0007669"/>
    <property type="project" value="UniProtKB-KW"/>
</dbReference>
<reference evidence="5 6" key="1">
    <citation type="submission" date="2019-03" db="EMBL/GenBank/DDBJ databases">
        <title>Genomic Encyclopedia of Type Strains, Phase IV (KMG-IV): sequencing the most valuable type-strain genomes for metagenomic binning, comparative biology and taxonomic classification.</title>
        <authorList>
            <person name="Goeker M."/>
        </authorList>
    </citation>
    <scope>NUCLEOTIDE SEQUENCE [LARGE SCALE GENOMIC DNA]</scope>
    <source>
        <strain evidence="5 6">DSM 29481</strain>
    </source>
</reference>
<dbReference type="Proteomes" id="UP000295773">
    <property type="component" value="Unassembled WGS sequence"/>
</dbReference>
<keyword evidence="6" id="KW-1185">Reference proteome</keyword>
<dbReference type="PANTHER" id="PTHR42756:SF1">
    <property type="entry name" value="TRANSCRIPTIONAL REPRESSOR OF EMRAB OPERON"/>
    <property type="match status" value="1"/>
</dbReference>
<evidence type="ECO:0000313" key="5">
    <source>
        <dbReference type="EMBL" id="TCU58271.1"/>
    </source>
</evidence>
<evidence type="ECO:0000259" key="4">
    <source>
        <dbReference type="PROSITE" id="PS50995"/>
    </source>
</evidence>
<dbReference type="GeneID" id="73794759"/>
<dbReference type="PROSITE" id="PS50995">
    <property type="entry name" value="HTH_MARR_2"/>
    <property type="match status" value="1"/>
</dbReference>
<dbReference type="Gene3D" id="1.10.10.10">
    <property type="entry name" value="Winged helix-like DNA-binding domain superfamily/Winged helix DNA-binding domain"/>
    <property type="match status" value="1"/>
</dbReference>
<accession>A0A4R3T8X3</accession>
<keyword evidence="1" id="KW-0805">Transcription regulation</keyword>
<feature type="domain" description="HTH marR-type" evidence="4">
    <location>
        <begin position="2"/>
        <end position="134"/>
    </location>
</feature>
<evidence type="ECO:0000313" key="6">
    <source>
        <dbReference type="Proteomes" id="UP000295773"/>
    </source>
</evidence>
<dbReference type="PANTHER" id="PTHR42756">
    <property type="entry name" value="TRANSCRIPTIONAL REGULATOR, MARR"/>
    <property type="match status" value="1"/>
</dbReference>
<dbReference type="PRINTS" id="PR00598">
    <property type="entry name" value="HTHMARR"/>
</dbReference>
<organism evidence="5 6">
    <name type="scientific">Longicatena caecimuris</name>
    <dbReference type="NCBI Taxonomy" id="1796635"/>
    <lineage>
        <taxon>Bacteria</taxon>
        <taxon>Bacillati</taxon>
        <taxon>Bacillota</taxon>
        <taxon>Erysipelotrichia</taxon>
        <taxon>Erysipelotrichales</taxon>
        <taxon>Erysipelotrichaceae</taxon>
        <taxon>Longicatena</taxon>
    </lineage>
</organism>
<sequence>MKTPFYLMVFKTFHAQRNQIRKDMESYELSPGQPKVLRYVLGNENCMLKDIAEACDVECATVSRILTSLEEKKMLIRTIDAKNKRALKLCITEKGKHALQEWNAHCKEVEALSLKGFSEEEQEQFKQFLNRMYHNLSNKTLD</sequence>
<dbReference type="InterPro" id="IPR036390">
    <property type="entry name" value="WH_DNA-bd_sf"/>
</dbReference>
<dbReference type="AlphaFoldDB" id="A0A4R3T8X3"/>
<keyword evidence="3" id="KW-0804">Transcription</keyword>
<dbReference type="GO" id="GO:0003700">
    <property type="term" value="F:DNA-binding transcription factor activity"/>
    <property type="evidence" value="ECO:0007669"/>
    <property type="project" value="InterPro"/>
</dbReference>
<dbReference type="InterPro" id="IPR000835">
    <property type="entry name" value="HTH_MarR-typ"/>
</dbReference>
<keyword evidence="2 5" id="KW-0238">DNA-binding</keyword>
<comment type="caution">
    <text evidence="5">The sequence shown here is derived from an EMBL/GenBank/DDBJ whole genome shotgun (WGS) entry which is preliminary data.</text>
</comment>
<dbReference type="EMBL" id="SMBP01000014">
    <property type="protein sequence ID" value="TCU58271.1"/>
    <property type="molecule type" value="Genomic_DNA"/>
</dbReference>
<dbReference type="Pfam" id="PF01047">
    <property type="entry name" value="MarR"/>
    <property type="match status" value="1"/>
</dbReference>
<dbReference type="SMART" id="SM00347">
    <property type="entry name" value="HTH_MARR"/>
    <property type="match status" value="1"/>
</dbReference>
<evidence type="ECO:0000256" key="2">
    <source>
        <dbReference type="ARBA" id="ARBA00023125"/>
    </source>
</evidence>